<dbReference type="Proteomes" id="UP000650524">
    <property type="component" value="Unassembled WGS sequence"/>
</dbReference>
<evidence type="ECO:0000313" key="2">
    <source>
        <dbReference type="Proteomes" id="UP000650524"/>
    </source>
</evidence>
<dbReference type="EMBL" id="JACNJD010000088">
    <property type="protein sequence ID" value="MBC8176093.1"/>
    <property type="molecule type" value="Genomic_DNA"/>
</dbReference>
<accession>A0A8J6T783</accession>
<comment type="caution">
    <text evidence="1">The sequence shown here is derived from an EMBL/GenBank/DDBJ whole genome shotgun (WGS) entry which is preliminary data.</text>
</comment>
<protein>
    <submittedName>
        <fullName evidence="1">Uncharacterized protein</fullName>
    </submittedName>
</protein>
<organism evidence="1 2">
    <name type="scientific">Candidatus Desulfacyla euxinica</name>
    <dbReference type="NCBI Taxonomy" id="2841693"/>
    <lineage>
        <taxon>Bacteria</taxon>
        <taxon>Deltaproteobacteria</taxon>
        <taxon>Candidatus Desulfacyla</taxon>
    </lineage>
</organism>
<gene>
    <name evidence="1" type="ORF">H8E19_01705</name>
</gene>
<sequence length="83" mass="9508">MDENIKKGIKKLAENVEIGAARSILRWKYKKEGKEAPGNDELKEQSLRVAGKAHEVIAERGKNVWNELKKVYAKNEVREDSDE</sequence>
<reference evidence="1 2" key="1">
    <citation type="submission" date="2020-08" db="EMBL/GenBank/DDBJ databases">
        <title>Bridging the membrane lipid divide: bacteria of the FCB group superphylum have the potential to synthesize archaeal ether lipids.</title>
        <authorList>
            <person name="Villanueva L."/>
            <person name="Von Meijenfeldt F.A.B."/>
            <person name="Westbye A.B."/>
            <person name="Yadav S."/>
            <person name="Hopmans E.C."/>
            <person name="Dutilh B.E."/>
            <person name="Sinninghe Damste J.S."/>
        </authorList>
    </citation>
    <scope>NUCLEOTIDE SEQUENCE [LARGE SCALE GENOMIC DNA]</scope>
    <source>
        <strain evidence="1">NIOZ-UU27</strain>
    </source>
</reference>
<name>A0A8J6T783_9DELT</name>
<dbReference type="AlphaFoldDB" id="A0A8J6T783"/>
<evidence type="ECO:0000313" key="1">
    <source>
        <dbReference type="EMBL" id="MBC8176093.1"/>
    </source>
</evidence>
<proteinExistence type="predicted"/>